<dbReference type="GO" id="GO:0015807">
    <property type="term" value="P:L-amino acid transport"/>
    <property type="evidence" value="ECO:0007669"/>
    <property type="project" value="TreeGrafter"/>
</dbReference>
<keyword evidence="3" id="KW-0547">Nucleotide-binding</keyword>
<dbReference type="CDD" id="cd03224">
    <property type="entry name" value="ABC_TM1139_LivF_branched"/>
    <property type="match status" value="1"/>
</dbReference>
<dbReference type="PROSITE" id="PS00211">
    <property type="entry name" value="ABC_TRANSPORTER_1"/>
    <property type="match status" value="1"/>
</dbReference>
<evidence type="ECO:0000256" key="2">
    <source>
        <dbReference type="ARBA" id="ARBA00022448"/>
    </source>
</evidence>
<dbReference type="InterPro" id="IPR017871">
    <property type="entry name" value="ABC_transporter-like_CS"/>
</dbReference>
<keyword evidence="5" id="KW-0029">Amino-acid transport</keyword>
<dbReference type="EMBL" id="BMGG01000001">
    <property type="protein sequence ID" value="GGC44899.1"/>
    <property type="molecule type" value="Genomic_DNA"/>
</dbReference>
<dbReference type="SUPFAM" id="SSF52540">
    <property type="entry name" value="P-loop containing nucleoside triphosphate hydrolases"/>
    <property type="match status" value="1"/>
</dbReference>
<evidence type="ECO:0000256" key="5">
    <source>
        <dbReference type="ARBA" id="ARBA00022970"/>
    </source>
</evidence>
<evidence type="ECO:0000313" key="7">
    <source>
        <dbReference type="EMBL" id="GGC44899.1"/>
    </source>
</evidence>
<accession>A0A916TW09</accession>
<dbReference type="AlphaFoldDB" id="A0A916TW09"/>
<feature type="domain" description="ABC transporter" evidence="6">
    <location>
        <begin position="5"/>
        <end position="238"/>
    </location>
</feature>
<dbReference type="Proteomes" id="UP000637002">
    <property type="component" value="Unassembled WGS sequence"/>
</dbReference>
<dbReference type="PANTHER" id="PTHR43820:SF4">
    <property type="entry name" value="HIGH-AFFINITY BRANCHED-CHAIN AMINO ACID TRANSPORT ATP-BINDING PROTEIN LIVF"/>
    <property type="match status" value="1"/>
</dbReference>
<evidence type="ECO:0000256" key="1">
    <source>
        <dbReference type="ARBA" id="ARBA00005417"/>
    </source>
</evidence>
<gene>
    <name evidence="7" type="ORF">GCM10010994_00090</name>
</gene>
<evidence type="ECO:0000256" key="4">
    <source>
        <dbReference type="ARBA" id="ARBA00022840"/>
    </source>
</evidence>
<evidence type="ECO:0000256" key="3">
    <source>
        <dbReference type="ARBA" id="ARBA00022741"/>
    </source>
</evidence>
<name>A0A916TW09_9HYPH</name>
<proteinExistence type="inferred from homology"/>
<dbReference type="Pfam" id="PF00005">
    <property type="entry name" value="ABC_tran"/>
    <property type="match status" value="1"/>
</dbReference>
<evidence type="ECO:0000313" key="8">
    <source>
        <dbReference type="Proteomes" id="UP000637002"/>
    </source>
</evidence>
<dbReference type="InterPro" id="IPR003439">
    <property type="entry name" value="ABC_transporter-like_ATP-bd"/>
</dbReference>
<dbReference type="PROSITE" id="PS50893">
    <property type="entry name" value="ABC_TRANSPORTER_2"/>
    <property type="match status" value="1"/>
</dbReference>
<comment type="caution">
    <text evidence="7">The sequence shown here is derived from an EMBL/GenBank/DDBJ whole genome shotgun (WGS) entry which is preliminary data.</text>
</comment>
<comment type="similarity">
    <text evidence="1">Belongs to the ABC transporter superfamily.</text>
</comment>
<sequence>MGALVEVDGIHVRYGDLVALRDVSLSVAEGEVVCIIGPNGAGKSTALTAIAGGVAPYAGDIRVGGVSVLGLRPEQVARLGLSLVPEGRHIFGTLTVEENLRIGGYIQGDRAAAKADMERLLALFPRLAERLRYPAGRLSGGEQQMLAVARAVMTRPRLLLVDEPSLGLAPRIIDQIYEILLDLRQRAALTLLINEQSSNRILKHADRIYVLRGGRVQLEGPAADLRDGEAIRHAYFGFGEAPVAPLDAPA</sequence>
<evidence type="ECO:0000259" key="6">
    <source>
        <dbReference type="PROSITE" id="PS50893"/>
    </source>
</evidence>
<dbReference type="InterPro" id="IPR052156">
    <property type="entry name" value="BCAA_Transport_ATP-bd_LivF"/>
</dbReference>
<keyword evidence="8" id="KW-1185">Reference proteome</keyword>
<dbReference type="PANTHER" id="PTHR43820">
    <property type="entry name" value="HIGH-AFFINITY BRANCHED-CHAIN AMINO ACID TRANSPORT ATP-BINDING PROTEIN LIVF"/>
    <property type="match status" value="1"/>
</dbReference>
<dbReference type="RefSeq" id="WP_188607101.1">
    <property type="nucleotide sequence ID" value="NZ_BMGG01000001.1"/>
</dbReference>
<keyword evidence="4 7" id="KW-0067">ATP-binding</keyword>
<dbReference type="Gene3D" id="3.40.50.300">
    <property type="entry name" value="P-loop containing nucleotide triphosphate hydrolases"/>
    <property type="match status" value="1"/>
</dbReference>
<dbReference type="InterPro" id="IPR027417">
    <property type="entry name" value="P-loop_NTPase"/>
</dbReference>
<dbReference type="GO" id="GO:0005524">
    <property type="term" value="F:ATP binding"/>
    <property type="evidence" value="ECO:0007669"/>
    <property type="project" value="UniProtKB-KW"/>
</dbReference>
<reference evidence="7" key="2">
    <citation type="submission" date="2020-09" db="EMBL/GenBank/DDBJ databases">
        <authorList>
            <person name="Sun Q."/>
            <person name="Zhou Y."/>
        </authorList>
    </citation>
    <scope>NUCLEOTIDE SEQUENCE</scope>
    <source>
        <strain evidence="7">CGMCC 1.12919</strain>
    </source>
</reference>
<reference evidence="7" key="1">
    <citation type="journal article" date="2014" name="Int. J. Syst. Evol. Microbiol.">
        <title>Complete genome sequence of Corynebacterium casei LMG S-19264T (=DSM 44701T), isolated from a smear-ripened cheese.</title>
        <authorList>
            <consortium name="US DOE Joint Genome Institute (JGI-PGF)"/>
            <person name="Walter F."/>
            <person name="Albersmeier A."/>
            <person name="Kalinowski J."/>
            <person name="Ruckert C."/>
        </authorList>
    </citation>
    <scope>NUCLEOTIDE SEQUENCE</scope>
    <source>
        <strain evidence="7">CGMCC 1.12919</strain>
    </source>
</reference>
<organism evidence="7 8">
    <name type="scientific">Chelatococcus reniformis</name>
    <dbReference type="NCBI Taxonomy" id="1494448"/>
    <lineage>
        <taxon>Bacteria</taxon>
        <taxon>Pseudomonadati</taxon>
        <taxon>Pseudomonadota</taxon>
        <taxon>Alphaproteobacteria</taxon>
        <taxon>Hyphomicrobiales</taxon>
        <taxon>Chelatococcaceae</taxon>
        <taxon>Chelatococcus</taxon>
    </lineage>
</organism>
<dbReference type="InterPro" id="IPR003593">
    <property type="entry name" value="AAA+_ATPase"/>
</dbReference>
<dbReference type="SMART" id="SM00382">
    <property type="entry name" value="AAA"/>
    <property type="match status" value="1"/>
</dbReference>
<protein>
    <submittedName>
        <fullName evidence="7">ABC transporter ATP-binding protein</fullName>
    </submittedName>
</protein>
<dbReference type="GO" id="GO:0015658">
    <property type="term" value="F:branched-chain amino acid transmembrane transporter activity"/>
    <property type="evidence" value="ECO:0007669"/>
    <property type="project" value="TreeGrafter"/>
</dbReference>
<keyword evidence="2" id="KW-0813">Transport</keyword>
<dbReference type="GO" id="GO:0016887">
    <property type="term" value="F:ATP hydrolysis activity"/>
    <property type="evidence" value="ECO:0007669"/>
    <property type="project" value="InterPro"/>
</dbReference>